<name>A0A4Y1RMT2_PRUDU</name>
<accession>A0A4Y1RMT2</accession>
<evidence type="ECO:0000313" key="1">
    <source>
        <dbReference type="EMBL" id="BBH05540.1"/>
    </source>
</evidence>
<sequence>MIIRGRLWGALCTQYLERDNLNQEEIKRDTTVVITVFHHRTAAGLEAIELELVSVEKPARMCNSLSADAGVILPRLESRSSKFRGRNFYKGRPLALKTGPPATTLGADLQDRSQMNHDTTANNPLPSAPAAVAGRYAGSTTGPVIASALQVSWCGLVECLTGVKFWEWSKYRGDSAEFSAEV</sequence>
<reference evidence="1" key="1">
    <citation type="journal article" date="2019" name="Science">
        <title>Mutation of a bHLH transcription factor allowed almond domestication.</title>
        <authorList>
            <person name="Sanchez-Perez R."/>
            <person name="Pavan S."/>
            <person name="Mazzeo R."/>
            <person name="Moldovan C."/>
            <person name="Aiese Cigliano R."/>
            <person name="Del Cueto J."/>
            <person name="Ricciardi F."/>
            <person name="Lotti C."/>
            <person name="Ricciardi L."/>
            <person name="Dicenta F."/>
            <person name="Lopez-Marques R.L."/>
            <person name="Lindberg Moller B."/>
        </authorList>
    </citation>
    <scope>NUCLEOTIDE SEQUENCE</scope>
</reference>
<proteinExistence type="predicted"/>
<organism evidence="1">
    <name type="scientific">Prunus dulcis</name>
    <name type="common">Almond</name>
    <name type="synonym">Amygdalus dulcis</name>
    <dbReference type="NCBI Taxonomy" id="3755"/>
    <lineage>
        <taxon>Eukaryota</taxon>
        <taxon>Viridiplantae</taxon>
        <taxon>Streptophyta</taxon>
        <taxon>Embryophyta</taxon>
        <taxon>Tracheophyta</taxon>
        <taxon>Spermatophyta</taxon>
        <taxon>Magnoliopsida</taxon>
        <taxon>eudicotyledons</taxon>
        <taxon>Gunneridae</taxon>
        <taxon>Pentapetalae</taxon>
        <taxon>rosids</taxon>
        <taxon>fabids</taxon>
        <taxon>Rosales</taxon>
        <taxon>Rosaceae</taxon>
        <taxon>Amygdaloideae</taxon>
        <taxon>Amygdaleae</taxon>
        <taxon>Prunus</taxon>
    </lineage>
</organism>
<gene>
    <name evidence="1" type="ORF">Prudu_016954</name>
</gene>
<protein>
    <submittedName>
        <fullName evidence="1">Pyrimidine 2</fullName>
    </submittedName>
</protein>
<dbReference type="EMBL" id="AP019302">
    <property type="protein sequence ID" value="BBH05540.1"/>
    <property type="molecule type" value="Genomic_DNA"/>
</dbReference>
<dbReference type="AlphaFoldDB" id="A0A4Y1RMT2"/>